<feature type="signal peptide" evidence="1">
    <location>
        <begin position="1"/>
        <end position="23"/>
    </location>
</feature>
<keyword evidence="1" id="KW-0732">Signal</keyword>
<evidence type="ECO:0008006" key="4">
    <source>
        <dbReference type="Google" id="ProtNLM"/>
    </source>
</evidence>
<organism evidence="2 3">
    <name type="scientific">Biomaibacter acetigenes</name>
    <dbReference type="NCBI Taxonomy" id="2316383"/>
    <lineage>
        <taxon>Bacteria</taxon>
        <taxon>Bacillati</taxon>
        <taxon>Bacillota</taxon>
        <taxon>Clostridia</taxon>
        <taxon>Thermosediminibacterales</taxon>
        <taxon>Tepidanaerobacteraceae</taxon>
        <taxon>Biomaibacter</taxon>
    </lineage>
</organism>
<feature type="chain" id="PRO_5018262942" description="Secreted protein" evidence="1">
    <location>
        <begin position="24"/>
        <end position="159"/>
    </location>
</feature>
<dbReference type="AlphaFoldDB" id="A0A3G2R3F2"/>
<evidence type="ECO:0000313" key="2">
    <source>
        <dbReference type="EMBL" id="AYO29467.1"/>
    </source>
</evidence>
<evidence type="ECO:0000313" key="3">
    <source>
        <dbReference type="Proteomes" id="UP000280960"/>
    </source>
</evidence>
<sequence>MKTYRFLVPVWLLLVLFSPLVAAAPISASENYSVSHNERDFLKEKIKGYEVQTDDYLIDIWHCQIRDVGNGNVELYGYTKCNRECDKVSVKLVLQQLSGSSWIDLKSYTFVDYQSDYAYGAKTVPVSRGKYYRVKSYHYAEDGSLEDETTATTDKIIIN</sequence>
<dbReference type="KEGG" id="bacg:D2962_01545"/>
<gene>
    <name evidence="2" type="ORF">D2962_01545</name>
</gene>
<accession>A0A3G2R3F2</accession>
<proteinExistence type="predicted"/>
<dbReference type="Proteomes" id="UP000280960">
    <property type="component" value="Chromosome"/>
</dbReference>
<dbReference type="RefSeq" id="WP_120768974.1">
    <property type="nucleotide sequence ID" value="NZ_CP033169.1"/>
</dbReference>
<keyword evidence="3" id="KW-1185">Reference proteome</keyword>
<name>A0A3G2R3F2_9FIRM</name>
<protein>
    <recommendedName>
        <fullName evidence="4">Secreted protein</fullName>
    </recommendedName>
</protein>
<reference evidence="2 3" key="1">
    <citation type="submission" date="2018-10" db="EMBL/GenBank/DDBJ databases">
        <authorList>
            <person name="Zhang X."/>
        </authorList>
    </citation>
    <scope>NUCLEOTIDE SEQUENCE [LARGE SCALE GENOMIC DNA]</scope>
    <source>
        <strain evidence="2 3">SK-G1</strain>
    </source>
</reference>
<evidence type="ECO:0000256" key="1">
    <source>
        <dbReference type="SAM" id="SignalP"/>
    </source>
</evidence>
<dbReference type="EMBL" id="CP033169">
    <property type="protein sequence ID" value="AYO29467.1"/>
    <property type="molecule type" value="Genomic_DNA"/>
</dbReference>